<evidence type="ECO:0000256" key="8">
    <source>
        <dbReference type="ARBA" id="ARBA00023002"/>
    </source>
</evidence>
<reference evidence="16 17" key="1">
    <citation type="journal article" date="2011" name="J. Bacteriol.">
        <title>Complete genome sequence of the thermoacidophilic crenarchaeon Thermoproteus uzoniensis 768-20.</title>
        <authorList>
            <person name="Mardanov A.V."/>
            <person name="Gumerov V.M."/>
            <person name="Beletsky A.V."/>
            <person name="Prokofeva M.I."/>
            <person name="Bonch-Osmolovskaya E.A."/>
            <person name="Ravin N.V."/>
            <person name="Skryabin K.G."/>
        </authorList>
    </citation>
    <scope>NUCLEOTIDE SEQUENCE [LARGE SCALE GENOMIC DNA]</scope>
    <source>
        <strain evidence="16 17">768-20</strain>
    </source>
</reference>
<dbReference type="InterPro" id="IPR019546">
    <property type="entry name" value="TAT_signal_bac_arc"/>
</dbReference>
<feature type="binding site" evidence="12">
    <location>
        <position position="382"/>
    </location>
    <ligand>
        <name>[3Fe-4S] cluster</name>
        <dbReference type="ChEBI" id="CHEBI:21137"/>
    </ligand>
</feature>
<keyword evidence="6 12" id="KW-0479">Metal-binding</keyword>
<dbReference type="InterPro" id="IPR037148">
    <property type="entry name" value="NiFe-Hase_small_C_sf"/>
</dbReference>
<dbReference type="InterPro" id="IPR027394">
    <property type="entry name" value="Cytochrome-c3_hydrogenase_C"/>
</dbReference>
<evidence type="ECO:0000256" key="3">
    <source>
        <dbReference type="ARBA" id="ARBA00004196"/>
    </source>
</evidence>
<dbReference type="PANTHER" id="PTHR30013">
    <property type="entry name" value="NIFE / NIFESE HYDROGENASE SMALL SUBUNIT FAMILY MEMBER"/>
    <property type="match status" value="1"/>
</dbReference>
<sequence>MRIRRRDFLKASALASALAALNWSALTKAAGEAIKNGDIGVVWLEAQDCAGNTTSVIQATDPSLVDVLLGTTPLVGPGTVRLLFHETVMPQWGAYHVTSAADVNNDKFLASIVSQQPPPGNADAILTDLANGKYGPYVLVLEGSFPQEFGISGSNITTEGGYYCKIGQHTCTEWLKKLLPNALAVVAVGNCATYGGIPANKVLEPPPGFQYATWSQSPTGAIGFFDDPIRGIKGVIHQDYFQPEVEPFRKYIDEGGVPDLKTVKPAVAVPGCPANGNGIMRTLALLVLVAAGYLDVSVLRRETFLDEYARPNFIFQLTTHEQCPRAAWYAAGDFRPYPGAGDGKCLYAVGCKGPVSHCPWNKVGWVGGVGGPTRTGGVCIGCTQPGFSDAFEPFYAKLPYAPIGVDTLTKVAIASAAAIAGAGVIGGVWAAARARAEKKAGEKAEEKK</sequence>
<dbReference type="STRING" id="999630.TUZN_2209"/>
<dbReference type="GeneID" id="10361717"/>
<evidence type="ECO:0000256" key="5">
    <source>
        <dbReference type="ARBA" id="ARBA00022485"/>
    </source>
</evidence>
<dbReference type="OrthoDB" id="37913at2157"/>
<dbReference type="AlphaFoldDB" id="F2L648"/>
<evidence type="ECO:0000256" key="13">
    <source>
        <dbReference type="SAM" id="Phobius"/>
    </source>
</evidence>
<keyword evidence="9 12" id="KW-0408">Iron</keyword>
<comment type="similarity">
    <text evidence="4">Belongs to the [NiFe]/[NiFeSe] hydrogenase small subunit family.</text>
</comment>
<keyword evidence="13" id="KW-0472">Membrane</keyword>
<dbReference type="RefSeq" id="WP_013680999.1">
    <property type="nucleotide sequence ID" value="NC_015315.1"/>
</dbReference>
<evidence type="ECO:0000313" key="17">
    <source>
        <dbReference type="Proteomes" id="UP000008138"/>
    </source>
</evidence>
<dbReference type="eggNOG" id="arCOG02474">
    <property type="taxonomic scope" value="Archaea"/>
</dbReference>
<dbReference type="PROSITE" id="PS51318">
    <property type="entry name" value="TAT"/>
    <property type="match status" value="1"/>
</dbReference>
<keyword evidence="7" id="KW-0732">Signal</keyword>
<reference key="2">
    <citation type="submission" date="2011-03" db="EMBL/GenBank/DDBJ databases">
        <title>Complete genome sequence of the thermoacidophilic crenarchaeon Thermoproteus uzoniensis 768-20.</title>
        <authorList>
            <person name="Mardanov A.V."/>
            <person name="Gumerov V.M."/>
            <person name="Beletsky A.V."/>
            <person name="Prokofeva M.I."/>
            <person name="Bonch-Osmolovskaya E.A."/>
            <person name="Ravin N.V."/>
            <person name="Skryabin K.G."/>
        </authorList>
    </citation>
    <scope>NUCLEOTIDE SEQUENCE</scope>
    <source>
        <strain>768-20</strain>
    </source>
</reference>
<dbReference type="EMBL" id="CP002590">
    <property type="protein sequence ID" value="AEA13664.1"/>
    <property type="molecule type" value="Genomic_DNA"/>
</dbReference>
<comment type="cofactor">
    <cofactor evidence="2">
        <name>[4Fe-4S] cluster</name>
        <dbReference type="ChEBI" id="CHEBI:49883"/>
    </cofactor>
</comment>
<feature type="binding site" evidence="12">
    <location>
        <position position="320"/>
    </location>
    <ligand>
        <name>[4Fe-4S] cluster</name>
        <dbReference type="ChEBI" id="CHEBI:49883"/>
        <label>2</label>
    </ligand>
</feature>
<gene>
    <name evidence="16" type="ordered locus">TUZN_2209</name>
</gene>
<dbReference type="Pfam" id="PF14720">
    <property type="entry name" value="NiFe_hyd_SSU_C"/>
    <property type="match status" value="1"/>
</dbReference>
<dbReference type="Proteomes" id="UP000008138">
    <property type="component" value="Chromosome"/>
</dbReference>
<dbReference type="InterPro" id="IPR006311">
    <property type="entry name" value="TAT_signal"/>
</dbReference>
<dbReference type="GO" id="GO:0051538">
    <property type="term" value="F:3 iron, 4 sulfur cluster binding"/>
    <property type="evidence" value="ECO:0007669"/>
    <property type="project" value="UniProtKB-KW"/>
</dbReference>
<feature type="binding site" evidence="12">
    <location>
        <position position="323"/>
    </location>
    <ligand>
        <name>[4Fe-4S] cluster</name>
        <dbReference type="ChEBI" id="CHEBI:49883"/>
        <label>2</label>
    </ligand>
</feature>
<keyword evidence="11 12" id="KW-0003">3Fe-4S</keyword>
<evidence type="ECO:0000256" key="4">
    <source>
        <dbReference type="ARBA" id="ARBA00006605"/>
    </source>
</evidence>
<evidence type="ECO:0000256" key="1">
    <source>
        <dbReference type="ARBA" id="ARBA00001927"/>
    </source>
</evidence>
<dbReference type="GO" id="GO:0044569">
    <property type="term" value="C:[Ni-Fe] hydrogenase complex"/>
    <property type="evidence" value="ECO:0007669"/>
    <property type="project" value="TreeGrafter"/>
</dbReference>
<dbReference type="SUPFAM" id="SSF56770">
    <property type="entry name" value="HydA/Nqo6-like"/>
    <property type="match status" value="1"/>
</dbReference>
<feature type="binding site" evidence="12">
    <location>
        <position position="49"/>
    </location>
    <ligand>
        <name>[4Fe-4S] cluster</name>
        <dbReference type="ChEBI" id="CHEBI:49883"/>
        <label>1</label>
    </ligand>
</feature>
<dbReference type="GO" id="GO:0009375">
    <property type="term" value="C:ferredoxin hydrogenase complex"/>
    <property type="evidence" value="ECO:0007669"/>
    <property type="project" value="InterPro"/>
</dbReference>
<feature type="domain" description="Cytochrome-c3 hydrogenase C-terminal" evidence="15">
    <location>
        <begin position="315"/>
        <end position="395"/>
    </location>
</feature>
<comment type="subcellular location">
    <subcellularLocation>
        <location evidence="3">Cell envelope</location>
    </subcellularLocation>
</comment>
<feature type="binding site" evidence="12">
    <location>
        <position position="351"/>
    </location>
    <ligand>
        <name>[4Fe-4S] cluster</name>
        <dbReference type="ChEBI" id="CHEBI:49883"/>
        <label>2</label>
    </ligand>
</feature>
<dbReference type="HOGENOM" id="CLU_046107_1_2_2"/>
<evidence type="ECO:0000256" key="7">
    <source>
        <dbReference type="ARBA" id="ARBA00022729"/>
    </source>
</evidence>
<dbReference type="Pfam" id="PF01058">
    <property type="entry name" value="Oxidored_q6"/>
    <property type="match status" value="1"/>
</dbReference>
<dbReference type="GO" id="GO:0009055">
    <property type="term" value="F:electron transfer activity"/>
    <property type="evidence" value="ECO:0007669"/>
    <property type="project" value="TreeGrafter"/>
</dbReference>
<dbReference type="GO" id="GO:0051539">
    <property type="term" value="F:4 iron, 4 sulfur cluster binding"/>
    <property type="evidence" value="ECO:0007669"/>
    <property type="project" value="UniProtKB-KW"/>
</dbReference>
<keyword evidence="10 12" id="KW-0411">Iron-sulfur</keyword>
<dbReference type="PANTHER" id="PTHR30013:SF7">
    <property type="entry name" value="HYDROGENASE-2 SMALL CHAIN"/>
    <property type="match status" value="1"/>
</dbReference>
<evidence type="ECO:0000313" key="16">
    <source>
        <dbReference type="EMBL" id="AEA13664.1"/>
    </source>
</evidence>
<dbReference type="Gene3D" id="4.10.480.10">
    <property type="entry name" value="Cytochrome-c3 hydrogenase, C-terminal domain"/>
    <property type="match status" value="1"/>
</dbReference>
<keyword evidence="13" id="KW-1133">Transmembrane helix</keyword>
<dbReference type="Gene3D" id="3.40.50.700">
    <property type="entry name" value="NADH:ubiquinone oxidoreductase-like, 20kDa subunit"/>
    <property type="match status" value="1"/>
</dbReference>
<dbReference type="KEGG" id="tuz:TUZN_2209"/>
<comment type="cofactor">
    <cofactor evidence="1">
        <name>[3Fe-4S] cluster</name>
        <dbReference type="ChEBI" id="CHEBI:21137"/>
    </cofactor>
</comment>
<dbReference type="PIRSF" id="PIRSF000310">
    <property type="entry name" value="NiFe_hyd_ssu"/>
    <property type="match status" value="1"/>
</dbReference>
<dbReference type="InterPro" id="IPR001821">
    <property type="entry name" value="NiFe_hydrogenase_ssu"/>
</dbReference>
<evidence type="ECO:0000256" key="12">
    <source>
        <dbReference type="PIRSR" id="PIRSR000310-1"/>
    </source>
</evidence>
<keyword evidence="13" id="KW-0812">Transmembrane</keyword>
<keyword evidence="17" id="KW-1185">Reference proteome</keyword>
<evidence type="ECO:0000256" key="10">
    <source>
        <dbReference type="ARBA" id="ARBA00023014"/>
    </source>
</evidence>
<dbReference type="GO" id="GO:0046872">
    <property type="term" value="F:metal ion binding"/>
    <property type="evidence" value="ECO:0007669"/>
    <property type="project" value="UniProtKB-KW"/>
</dbReference>
<feature type="binding site" evidence="12">
    <location>
        <position position="191"/>
    </location>
    <ligand>
        <name>[4Fe-4S] cluster</name>
        <dbReference type="ChEBI" id="CHEBI:49883"/>
        <label>1</label>
    </ligand>
</feature>
<proteinExistence type="inferred from homology"/>
<feature type="domain" description="NADH:ubiquinone oxidoreductase-like 20kDa subunit" evidence="14">
    <location>
        <begin position="49"/>
        <end position="284"/>
    </location>
</feature>
<dbReference type="NCBIfam" id="TIGR01409">
    <property type="entry name" value="TAT_signal_seq"/>
    <property type="match status" value="1"/>
</dbReference>
<dbReference type="InterPro" id="IPR037024">
    <property type="entry name" value="NiFe_Hase_small_N_sf"/>
</dbReference>
<name>F2L648_THEU7</name>
<evidence type="ECO:0000259" key="15">
    <source>
        <dbReference type="Pfam" id="PF14720"/>
    </source>
</evidence>
<dbReference type="GO" id="GO:0016020">
    <property type="term" value="C:membrane"/>
    <property type="evidence" value="ECO:0007669"/>
    <property type="project" value="TreeGrafter"/>
</dbReference>
<dbReference type="GO" id="GO:0008901">
    <property type="term" value="F:ferredoxin hydrogenase activity"/>
    <property type="evidence" value="ECO:0007669"/>
    <property type="project" value="InterPro"/>
</dbReference>
<feature type="binding site" evidence="12">
    <location>
        <position position="272"/>
    </location>
    <ligand>
        <name>[4Fe-4S] cluster</name>
        <dbReference type="ChEBI" id="CHEBI:49883"/>
        <label>1</label>
    </ligand>
</feature>
<feature type="binding site" evidence="12">
    <location>
        <position position="345"/>
    </location>
    <ligand>
        <name>[4Fe-4S] cluster</name>
        <dbReference type="ChEBI" id="CHEBI:49883"/>
        <label>2</label>
    </ligand>
</feature>
<keyword evidence="5 12" id="KW-0004">4Fe-4S</keyword>
<evidence type="ECO:0000256" key="11">
    <source>
        <dbReference type="ARBA" id="ARBA00023291"/>
    </source>
</evidence>
<accession>F2L648</accession>
<dbReference type="InterPro" id="IPR006137">
    <property type="entry name" value="NADH_UbQ_OxRdtase-like_20kDa"/>
</dbReference>
<evidence type="ECO:0000256" key="9">
    <source>
        <dbReference type="ARBA" id="ARBA00023004"/>
    </source>
</evidence>
<keyword evidence="8" id="KW-0560">Oxidoreductase</keyword>
<feature type="binding site" evidence="12">
    <location>
        <position position="379"/>
    </location>
    <ligand>
        <name>[3Fe-4S] cluster</name>
        <dbReference type="ChEBI" id="CHEBI:21137"/>
    </ligand>
</feature>
<protein>
    <submittedName>
        <fullName evidence="16">Ni,Fe-hydrogenase I small subunit</fullName>
    </submittedName>
</protein>
<evidence type="ECO:0000256" key="6">
    <source>
        <dbReference type="ARBA" id="ARBA00022723"/>
    </source>
</evidence>
<organism evidence="16 17">
    <name type="scientific">Thermoproteus uzoniensis (strain 768-20)</name>
    <dbReference type="NCBI Taxonomy" id="999630"/>
    <lineage>
        <taxon>Archaea</taxon>
        <taxon>Thermoproteota</taxon>
        <taxon>Thermoprotei</taxon>
        <taxon>Thermoproteales</taxon>
        <taxon>Thermoproteaceae</taxon>
        <taxon>Thermoproteus</taxon>
    </lineage>
</organism>
<evidence type="ECO:0000259" key="14">
    <source>
        <dbReference type="Pfam" id="PF01058"/>
    </source>
</evidence>
<evidence type="ECO:0000256" key="2">
    <source>
        <dbReference type="ARBA" id="ARBA00001966"/>
    </source>
</evidence>
<feature type="transmembrane region" description="Helical" evidence="13">
    <location>
        <begin position="411"/>
        <end position="432"/>
    </location>
</feature>
<dbReference type="GO" id="GO:0009061">
    <property type="term" value="P:anaerobic respiration"/>
    <property type="evidence" value="ECO:0007669"/>
    <property type="project" value="TreeGrafter"/>
</dbReference>